<reference evidence="1 2" key="1">
    <citation type="submission" date="2019-05" db="EMBL/GenBank/DDBJ databases">
        <title>Draft genome sequence of Nonomuraea zeae DSM 100528.</title>
        <authorList>
            <person name="Saricaoglu S."/>
            <person name="Isik K."/>
        </authorList>
    </citation>
    <scope>NUCLEOTIDE SEQUENCE [LARGE SCALE GENOMIC DNA]</scope>
    <source>
        <strain evidence="1 2">DSM 100528</strain>
    </source>
</reference>
<organism evidence="1 2">
    <name type="scientific">Nonomuraea zeae</name>
    <dbReference type="NCBI Taxonomy" id="1642303"/>
    <lineage>
        <taxon>Bacteria</taxon>
        <taxon>Bacillati</taxon>
        <taxon>Actinomycetota</taxon>
        <taxon>Actinomycetes</taxon>
        <taxon>Streptosporangiales</taxon>
        <taxon>Streptosporangiaceae</taxon>
        <taxon>Nonomuraea</taxon>
    </lineage>
</organism>
<accession>A0A5S4GMB2</accession>
<dbReference type="OrthoDB" id="3829914at2"/>
<evidence type="ECO:0000313" key="1">
    <source>
        <dbReference type="EMBL" id="TMR34088.1"/>
    </source>
</evidence>
<comment type="caution">
    <text evidence="1">The sequence shown here is derived from an EMBL/GenBank/DDBJ whole genome shotgun (WGS) entry which is preliminary data.</text>
</comment>
<sequence>MSLTARAFNERGDSVENPISDDLHALLRGLTMSNRFLVVERLDAENDDYYMQAYLRDDGAYRLEYRDGSVEAHFRASSRTLPILAQIFTMWLYRLPGWRESLTWTAWPDESED</sequence>
<protein>
    <submittedName>
        <fullName evidence="1">Uncharacterized protein</fullName>
    </submittedName>
</protein>
<dbReference type="AlphaFoldDB" id="A0A5S4GMB2"/>
<dbReference type="Proteomes" id="UP000306628">
    <property type="component" value="Unassembled WGS sequence"/>
</dbReference>
<proteinExistence type="predicted"/>
<dbReference type="EMBL" id="VCKX01000049">
    <property type="protein sequence ID" value="TMR34088.1"/>
    <property type="molecule type" value="Genomic_DNA"/>
</dbReference>
<name>A0A5S4GMB2_9ACTN</name>
<evidence type="ECO:0000313" key="2">
    <source>
        <dbReference type="Proteomes" id="UP000306628"/>
    </source>
</evidence>
<keyword evidence="2" id="KW-1185">Reference proteome</keyword>
<dbReference type="RefSeq" id="WP_138690903.1">
    <property type="nucleotide sequence ID" value="NZ_JBHSAZ010000006.1"/>
</dbReference>
<gene>
    <name evidence="1" type="ORF">ETD85_18155</name>
</gene>